<proteinExistence type="predicted"/>
<gene>
    <name evidence="2" type="ORF">N2599_29190</name>
</gene>
<dbReference type="EMBL" id="CP104144">
    <property type="protein sequence ID" value="UWU16891.1"/>
    <property type="molecule type" value="Genomic_DNA"/>
</dbReference>
<protein>
    <submittedName>
        <fullName evidence="2">Uncharacterized protein</fullName>
    </submittedName>
</protein>
<feature type="region of interest" description="Disordered" evidence="1">
    <location>
        <begin position="1"/>
        <end position="57"/>
    </location>
</feature>
<evidence type="ECO:0000256" key="1">
    <source>
        <dbReference type="SAM" id="MobiDB-lite"/>
    </source>
</evidence>
<keyword evidence="2" id="KW-0614">Plasmid</keyword>
<keyword evidence="3" id="KW-1185">Reference proteome</keyword>
<evidence type="ECO:0000313" key="2">
    <source>
        <dbReference type="EMBL" id="UWU16891.1"/>
    </source>
</evidence>
<name>A0ABY5XRK6_RHISU</name>
<dbReference type="Proteomes" id="UP001060123">
    <property type="component" value="Plasmid pWSM1592_1"/>
</dbReference>
<sequence length="57" mass="6187">MTIDIDKLSEADRNALGGSRHAAARIDKPQGIGRPPRQPEMAPLRHKPPVAPLDRPA</sequence>
<evidence type="ECO:0000313" key="3">
    <source>
        <dbReference type="Proteomes" id="UP001060123"/>
    </source>
</evidence>
<geneLocation type="plasmid" evidence="2 3">
    <name>pWSM1592_1</name>
</geneLocation>
<dbReference type="RefSeq" id="WP_156915345.1">
    <property type="nucleotide sequence ID" value="NZ_CP104144.1"/>
</dbReference>
<feature type="compositionally biased region" description="Basic and acidic residues" evidence="1">
    <location>
        <begin position="1"/>
        <end position="13"/>
    </location>
</feature>
<accession>A0ABY5XRK6</accession>
<reference evidence="2" key="1">
    <citation type="submission" date="2022-09" db="EMBL/GenBank/DDBJ databases">
        <title>Australian commercial rhizobial inoculants.</title>
        <authorList>
            <person name="Kohlmeier M.G."/>
            <person name="O'Hara G.W."/>
            <person name="Colombi E."/>
            <person name="Ramsay J.P."/>
            <person name="Terpolilli J."/>
        </authorList>
    </citation>
    <scope>NUCLEOTIDE SEQUENCE</scope>
    <source>
        <strain evidence="2">WSM1592</strain>
        <plasmid evidence="2">pWSM1592_1</plasmid>
    </source>
</reference>
<organism evidence="2 3">
    <name type="scientific">Rhizobium sullae</name>
    <name type="common">Rhizobium hedysari</name>
    <dbReference type="NCBI Taxonomy" id="50338"/>
    <lineage>
        <taxon>Bacteria</taxon>
        <taxon>Pseudomonadati</taxon>
        <taxon>Pseudomonadota</taxon>
        <taxon>Alphaproteobacteria</taxon>
        <taxon>Hyphomicrobiales</taxon>
        <taxon>Rhizobiaceae</taxon>
        <taxon>Rhizobium/Agrobacterium group</taxon>
        <taxon>Rhizobium</taxon>
    </lineage>
</organism>